<evidence type="ECO:0000313" key="2">
    <source>
        <dbReference type="Proteomes" id="UP000033452"/>
    </source>
</evidence>
<dbReference type="AlphaFoldDB" id="A0A0F4QPI7"/>
<comment type="caution">
    <text evidence="1">The sequence shown here is derived from an EMBL/GenBank/DDBJ whole genome shotgun (WGS) entry which is preliminary data.</text>
</comment>
<sequence length="600" mass="67703">MIRKTLVALVVGLTLTGCEVTSVNTQPQQQSVERKDANAQMMALAQSYFDEGITLSPLSATFFGMSEYNDKFEPPLGEASLARSRAFTDRYLARLEALDSSKLSGQAKLSYDILHYELLQSKAAEQFDDQFLPIDQMYGSHHIFASLGSGEGAQPFKTVEDYSNFLKRADGFVVWLKSAQTMMTQGIERGVVLPRALTVKVIPQFKTHVVEKAEDSIFWGPINNLPETFSHEEKRQITQSYKHYIERTLVPAYRDMVGFLETTYLPASRASVGYGALPNGEAWYQHYIKENTTLDMSATEIHQLGLSEVQRIRNEMSNVKEQVGFEGDLQAFFDHLRDSEEFYFASEAELIQAYEEVKKKIDARVPLLFDIKPKADYIVKPVEAFRAASAAGASYESPAPDGSRPGVFYINSHNLKAQPKFIVETLSIHEAAPGHHFQLALQQEIDDLPDFRKFGGSTVFVEGWALYAESLGKELGLFTDPYQWYGRLADEQLRAMRLVVDTGLHAKGWTRDQAIAFMLDNSSMAKSDVEAEVERYIAWPGQAVSYKVGQFKIRQLRESAEQKLGAKFDIRAFHNQVLIDGALPMPVLQDKIERWVESQK</sequence>
<proteinExistence type="predicted"/>
<dbReference type="OrthoDB" id="9769898at2"/>
<keyword evidence="2" id="KW-1185">Reference proteome</keyword>
<gene>
    <name evidence="1" type="ORF">TW77_11865</name>
</gene>
<organism evidence="1 2">
    <name type="scientific">Pseudoalteromonas rubra</name>
    <dbReference type="NCBI Taxonomy" id="43658"/>
    <lineage>
        <taxon>Bacteria</taxon>
        <taxon>Pseudomonadati</taxon>
        <taxon>Pseudomonadota</taxon>
        <taxon>Gammaproteobacteria</taxon>
        <taxon>Alteromonadales</taxon>
        <taxon>Pseudoalteromonadaceae</taxon>
        <taxon>Pseudoalteromonas</taxon>
    </lineage>
</organism>
<evidence type="ECO:0008006" key="3">
    <source>
        <dbReference type="Google" id="ProtNLM"/>
    </source>
</evidence>
<dbReference type="InterPro" id="IPR010281">
    <property type="entry name" value="DUF885"/>
</dbReference>
<dbReference type="Pfam" id="PF05960">
    <property type="entry name" value="DUF885"/>
    <property type="match status" value="1"/>
</dbReference>
<name>A0A0F4QPI7_9GAMM</name>
<dbReference type="PANTHER" id="PTHR33361">
    <property type="entry name" value="GLR0591 PROTEIN"/>
    <property type="match status" value="1"/>
</dbReference>
<evidence type="ECO:0000313" key="1">
    <source>
        <dbReference type="EMBL" id="KJZ08542.1"/>
    </source>
</evidence>
<dbReference type="Proteomes" id="UP000033452">
    <property type="component" value="Unassembled WGS sequence"/>
</dbReference>
<protein>
    <recommendedName>
        <fullName evidence="3">DUF885 domain-containing protein</fullName>
    </recommendedName>
</protein>
<dbReference type="EMBL" id="JXYA01000026">
    <property type="protein sequence ID" value="KJZ08542.1"/>
    <property type="molecule type" value="Genomic_DNA"/>
</dbReference>
<dbReference type="PATRIC" id="fig|43658.5.peg.2512"/>
<dbReference type="PROSITE" id="PS51257">
    <property type="entry name" value="PROKAR_LIPOPROTEIN"/>
    <property type="match status" value="1"/>
</dbReference>
<dbReference type="PANTHER" id="PTHR33361:SF16">
    <property type="entry name" value="DUF885 DOMAIN-CONTAINING PROTEIN"/>
    <property type="match status" value="1"/>
</dbReference>
<dbReference type="RefSeq" id="WP_046005195.1">
    <property type="nucleotide sequence ID" value="NZ_JXYA01000026.1"/>
</dbReference>
<reference evidence="1 2" key="1">
    <citation type="journal article" date="2015" name="BMC Genomics">
        <title>Genome mining reveals unlocked bioactive potential of marine Gram-negative bacteria.</title>
        <authorList>
            <person name="Machado H."/>
            <person name="Sonnenschein E.C."/>
            <person name="Melchiorsen J."/>
            <person name="Gram L."/>
        </authorList>
    </citation>
    <scope>NUCLEOTIDE SEQUENCE [LARGE SCALE GENOMIC DNA]</scope>
    <source>
        <strain evidence="1 2">S2471</strain>
    </source>
</reference>
<accession>A0A0F4QPI7</accession>